<name>A0A1Q2U2P7_9CAUD</name>
<accession>A0A1Q2U2P7</accession>
<dbReference type="EMBL" id="AP017972">
    <property type="protein sequence ID" value="BAW98234.1"/>
    <property type="molecule type" value="Genomic_DNA"/>
</dbReference>
<protein>
    <submittedName>
        <fullName evidence="1">Uncharacterized protein</fullName>
    </submittedName>
</protein>
<dbReference type="GeneID" id="40075041"/>
<sequence>MKKKKQRKKEKKRQKEAALVLAKFQPNPGMILTPTQRALHLSMVNPTRF</sequence>
<dbReference type="OrthoDB" id="41022at10239"/>
<keyword evidence="2" id="KW-1185">Reference proteome</keyword>
<proteinExistence type="predicted"/>
<dbReference type="KEGG" id="vg:40075041"/>
<reference evidence="1 2" key="1">
    <citation type="submission" date="2017-01" db="EMBL/GenBank/DDBJ databases">
        <title>Complete Genome Sequence of Vibrio Parahaemolyticus Bacteriophage pTD1.</title>
        <authorList>
            <person name="Midorikawa Y."/>
            <person name="Sano M."/>
        </authorList>
    </citation>
    <scope>NUCLEOTIDE SEQUENCE [LARGE SCALE GENOMIC DNA]</scope>
    <source>
        <strain evidence="1">PTD1</strain>
    </source>
</reference>
<organism evidence="1 2">
    <name type="scientific">Vibrio phage pTD1</name>
    <dbReference type="NCBI Taxonomy" id="1938577"/>
    <lineage>
        <taxon>Viruses</taxon>
        <taxon>Duplodnaviria</taxon>
        <taxon>Heunggongvirae</taxon>
        <taxon>Uroviricota</taxon>
        <taxon>Caudoviricetes</taxon>
        <taxon>Chimalliviridae</taxon>
        <taxon>Gorgonvirinae</taxon>
        <taxon>Tidunavirus</taxon>
        <taxon>Tidunavirus pTD1</taxon>
    </lineage>
</organism>
<dbReference type="Proteomes" id="UP000221243">
    <property type="component" value="Segment"/>
</dbReference>
<dbReference type="RefSeq" id="YP_009599312.1">
    <property type="nucleotide sequence ID" value="NC_041916.1"/>
</dbReference>
<evidence type="ECO:0000313" key="2">
    <source>
        <dbReference type="Proteomes" id="UP000221243"/>
    </source>
</evidence>
<evidence type="ECO:0000313" key="1">
    <source>
        <dbReference type="EMBL" id="BAW98234.1"/>
    </source>
</evidence>